<sequence>MIRVVNLLNCVKFSLFERVSILQANSFTLRNNGDASLFEPCNGGRLARQ</sequence>
<organism evidence="1">
    <name type="scientific">Rhizophora mucronata</name>
    <name type="common">Asiatic mangrove</name>
    <dbReference type="NCBI Taxonomy" id="61149"/>
    <lineage>
        <taxon>Eukaryota</taxon>
        <taxon>Viridiplantae</taxon>
        <taxon>Streptophyta</taxon>
        <taxon>Embryophyta</taxon>
        <taxon>Tracheophyta</taxon>
        <taxon>Spermatophyta</taxon>
        <taxon>Magnoliopsida</taxon>
        <taxon>eudicotyledons</taxon>
        <taxon>Gunneridae</taxon>
        <taxon>Pentapetalae</taxon>
        <taxon>rosids</taxon>
        <taxon>fabids</taxon>
        <taxon>Malpighiales</taxon>
        <taxon>Rhizophoraceae</taxon>
        <taxon>Rhizophora</taxon>
    </lineage>
</organism>
<dbReference type="AlphaFoldDB" id="A0A2P2KMG7"/>
<proteinExistence type="predicted"/>
<dbReference type="EMBL" id="GGEC01026429">
    <property type="protein sequence ID" value="MBX06913.1"/>
    <property type="molecule type" value="Transcribed_RNA"/>
</dbReference>
<protein>
    <submittedName>
        <fullName evidence="1">Uncharacterized protein</fullName>
    </submittedName>
</protein>
<evidence type="ECO:0000313" key="1">
    <source>
        <dbReference type="EMBL" id="MBX06913.1"/>
    </source>
</evidence>
<name>A0A2P2KMG7_RHIMU</name>
<reference evidence="1" key="1">
    <citation type="submission" date="2018-02" db="EMBL/GenBank/DDBJ databases">
        <title>Rhizophora mucronata_Transcriptome.</title>
        <authorList>
            <person name="Meera S.P."/>
            <person name="Sreeshan A."/>
            <person name="Augustine A."/>
        </authorList>
    </citation>
    <scope>NUCLEOTIDE SEQUENCE</scope>
    <source>
        <tissue evidence="1">Leaf</tissue>
    </source>
</reference>
<accession>A0A2P2KMG7</accession>